<dbReference type="EMBL" id="CP021405">
    <property type="protein sequence ID" value="ATI43606.1"/>
    <property type="molecule type" value="Genomic_DNA"/>
</dbReference>
<gene>
    <name evidence="5" type="ORF">CBW24_15775</name>
</gene>
<dbReference type="GO" id="GO:0043565">
    <property type="term" value="F:sequence-specific DNA binding"/>
    <property type="evidence" value="ECO:0007669"/>
    <property type="project" value="InterPro"/>
</dbReference>
<accession>A0A291M3S0</accession>
<dbReference type="InterPro" id="IPR011008">
    <property type="entry name" value="Dimeric_a/b-barrel"/>
</dbReference>
<dbReference type="KEGG" id="cmag:CBW24_15775"/>
<dbReference type="Gene3D" id="1.10.10.10">
    <property type="entry name" value="Winged helix-like DNA-binding domain superfamily/Winged helix DNA-binding domain"/>
    <property type="match status" value="1"/>
</dbReference>
<dbReference type="InterPro" id="IPR036388">
    <property type="entry name" value="WH-like_DNA-bd_sf"/>
</dbReference>
<evidence type="ECO:0000256" key="2">
    <source>
        <dbReference type="ARBA" id="ARBA00023125"/>
    </source>
</evidence>
<evidence type="ECO:0000259" key="4">
    <source>
        <dbReference type="PROSITE" id="PS50956"/>
    </source>
</evidence>
<dbReference type="RefSeq" id="WP_232530334.1">
    <property type="nucleotide sequence ID" value="NZ_CP021405.1"/>
</dbReference>
<keyword evidence="1" id="KW-0805">Transcription regulation</keyword>
<sequence length="146" mass="16066">MSDSVAPAPDLDQRLIAALRQNARASITELAHQVGASRGTVRTRLDVLVAQGRIRRFTIETDVDVEGEVRAVMMIELQGRMSRTVIRTLQKIPEVATIHSTNGAWDLVVEIRSDSLVSFDRVLHAVREVPGVLNSETSLLLSRVTA</sequence>
<evidence type="ECO:0000313" key="5">
    <source>
        <dbReference type="EMBL" id="ATI43606.1"/>
    </source>
</evidence>
<keyword evidence="2" id="KW-0238">DNA-binding</keyword>
<evidence type="ECO:0000313" key="6">
    <source>
        <dbReference type="Proteomes" id="UP000219050"/>
    </source>
</evidence>
<keyword evidence="3" id="KW-0804">Transcription</keyword>
<feature type="domain" description="HTH asnC-type" evidence="4">
    <location>
        <begin position="10"/>
        <end position="69"/>
    </location>
</feature>
<dbReference type="SUPFAM" id="SSF54909">
    <property type="entry name" value="Dimeric alpha+beta barrel"/>
    <property type="match status" value="1"/>
</dbReference>
<dbReference type="PRINTS" id="PR00033">
    <property type="entry name" value="HTHASNC"/>
</dbReference>
<dbReference type="PANTHER" id="PTHR30154:SF34">
    <property type="entry name" value="TRANSCRIPTIONAL REGULATOR AZLB"/>
    <property type="match status" value="1"/>
</dbReference>
<dbReference type="Gene3D" id="3.30.70.920">
    <property type="match status" value="1"/>
</dbReference>
<keyword evidence="6" id="KW-1185">Reference proteome</keyword>
<dbReference type="PROSITE" id="PS50956">
    <property type="entry name" value="HTH_ASNC_2"/>
    <property type="match status" value="1"/>
</dbReference>
<dbReference type="InterPro" id="IPR036390">
    <property type="entry name" value="WH_DNA-bd_sf"/>
</dbReference>
<evidence type="ECO:0000256" key="3">
    <source>
        <dbReference type="ARBA" id="ARBA00023163"/>
    </source>
</evidence>
<dbReference type="GO" id="GO:0043200">
    <property type="term" value="P:response to amino acid"/>
    <property type="evidence" value="ECO:0007669"/>
    <property type="project" value="TreeGrafter"/>
</dbReference>
<dbReference type="AlphaFoldDB" id="A0A291M3S0"/>
<reference evidence="5 6" key="1">
    <citation type="submission" date="2017-05" db="EMBL/GenBank/DDBJ databases">
        <title>Comparative genomic and metabolic analysis of manganese-oxidizing mechanisms in Celeribater manganoxidans DY25T: its adaption to the environment of polymetallic nodule.</title>
        <authorList>
            <person name="Wang X."/>
        </authorList>
    </citation>
    <scope>NUCLEOTIDE SEQUENCE [LARGE SCALE GENOMIC DNA]</scope>
    <source>
        <strain evidence="5 6">DY25</strain>
        <plasmid evidence="6">pdy25-a</plasmid>
    </source>
</reference>
<dbReference type="InterPro" id="IPR019888">
    <property type="entry name" value="Tscrpt_reg_AsnC-like"/>
</dbReference>
<geneLocation type="plasmid" evidence="6">
    <name>pdy25-a</name>
</geneLocation>
<dbReference type="GO" id="GO:0005829">
    <property type="term" value="C:cytosol"/>
    <property type="evidence" value="ECO:0007669"/>
    <property type="project" value="TreeGrafter"/>
</dbReference>
<dbReference type="Proteomes" id="UP000219050">
    <property type="component" value="Plasmid pDY25-A"/>
</dbReference>
<dbReference type="InterPro" id="IPR019887">
    <property type="entry name" value="Tscrpt_reg_AsnC/Lrp_C"/>
</dbReference>
<dbReference type="Pfam" id="PF01037">
    <property type="entry name" value="AsnC_trans_reg"/>
    <property type="match status" value="1"/>
</dbReference>
<name>A0A291M3S0_9RHOB</name>
<evidence type="ECO:0000256" key="1">
    <source>
        <dbReference type="ARBA" id="ARBA00023015"/>
    </source>
</evidence>
<keyword evidence="5" id="KW-0614">Plasmid</keyword>
<dbReference type="InterPro" id="IPR000485">
    <property type="entry name" value="AsnC-type_HTH_dom"/>
</dbReference>
<proteinExistence type="predicted"/>
<dbReference type="SMART" id="SM00344">
    <property type="entry name" value="HTH_ASNC"/>
    <property type="match status" value="1"/>
</dbReference>
<dbReference type="Pfam" id="PF13412">
    <property type="entry name" value="HTH_24"/>
    <property type="match status" value="1"/>
</dbReference>
<protein>
    <submittedName>
        <fullName evidence="5">AsnC family transcriptional regulator</fullName>
    </submittedName>
</protein>
<dbReference type="SUPFAM" id="SSF46785">
    <property type="entry name" value="Winged helix' DNA-binding domain"/>
    <property type="match status" value="1"/>
</dbReference>
<dbReference type="PANTHER" id="PTHR30154">
    <property type="entry name" value="LEUCINE-RESPONSIVE REGULATORY PROTEIN"/>
    <property type="match status" value="1"/>
</dbReference>
<organism evidence="5 6">
    <name type="scientific">Pacificitalea manganoxidans</name>
    <dbReference type="NCBI Taxonomy" id="1411902"/>
    <lineage>
        <taxon>Bacteria</taxon>
        <taxon>Pseudomonadati</taxon>
        <taxon>Pseudomonadota</taxon>
        <taxon>Alphaproteobacteria</taxon>
        <taxon>Rhodobacterales</taxon>
        <taxon>Paracoccaceae</taxon>
        <taxon>Pacificitalea</taxon>
    </lineage>
</organism>